<dbReference type="EMBL" id="VJXY01000026">
    <property type="protein sequence ID" value="MBD6618366.1"/>
    <property type="molecule type" value="Genomic_DNA"/>
</dbReference>
<dbReference type="Proteomes" id="UP001165986">
    <property type="component" value="Unassembled WGS sequence"/>
</dbReference>
<evidence type="ECO:0000313" key="2">
    <source>
        <dbReference type="Proteomes" id="UP001165986"/>
    </source>
</evidence>
<comment type="caution">
    <text evidence="1">The sequence shown here is derived from an EMBL/GenBank/DDBJ whole genome shotgun (WGS) entry which is preliminary data.</text>
</comment>
<organism evidence="1 2">
    <name type="scientific">Komarekiella delphini-convector SJRDD-AB1</name>
    <dbReference type="NCBI Taxonomy" id="2593771"/>
    <lineage>
        <taxon>Bacteria</taxon>
        <taxon>Bacillati</taxon>
        <taxon>Cyanobacteriota</taxon>
        <taxon>Cyanophyceae</taxon>
        <taxon>Nostocales</taxon>
        <taxon>Nostocaceae</taxon>
        <taxon>Komarekiella</taxon>
        <taxon>Komarekiella delphini-convector</taxon>
    </lineage>
</organism>
<keyword evidence="2" id="KW-1185">Reference proteome</keyword>
<accession>A0AA40SZV5</accession>
<sequence length="92" mass="10402">MSKTAKGKRPVYLDEPQIDQILAIVMALTSEVSVLHDRLDTIECLLAAKGILSAADIDAYEPDEEVAKKREHWRAEYLARILRVLQEPLDTL</sequence>
<evidence type="ECO:0000313" key="1">
    <source>
        <dbReference type="EMBL" id="MBD6618366.1"/>
    </source>
</evidence>
<dbReference type="RefSeq" id="WP_191759581.1">
    <property type="nucleotide sequence ID" value="NZ_VJXY01000026.1"/>
</dbReference>
<protein>
    <submittedName>
        <fullName evidence="1">Uncharacterized protein</fullName>
    </submittedName>
</protein>
<reference evidence="1" key="1">
    <citation type="submission" date="2019-07" db="EMBL/GenBank/DDBJ databases">
        <title>Toxilogical consequences of a new and cryptic species of cyanobacteria (Komarekiella delphini-convector) recovered from the epidermis of a bottlenose dolphin and 1500 ft. in the air.</title>
        <authorList>
            <person name="Brown A.O."/>
            <person name="Dvorak P."/>
            <person name="Villanueva C.D."/>
            <person name="Foss A.J."/>
            <person name="Garvey A.D."/>
            <person name="Gibson Q.A."/>
            <person name="Johansen J.R."/>
            <person name="Casamatta D.A."/>
        </authorList>
    </citation>
    <scope>NUCLEOTIDE SEQUENCE</scope>
    <source>
        <strain evidence="1">SJRDD-AB1</strain>
    </source>
</reference>
<dbReference type="AlphaFoldDB" id="A0AA40SZV5"/>
<name>A0AA40SZV5_9NOST</name>
<gene>
    <name evidence="1" type="ORF">FNW02_21700</name>
</gene>
<proteinExistence type="predicted"/>